<comment type="caution">
    <text evidence="1">The sequence shown here is derived from an EMBL/GenBank/DDBJ whole genome shotgun (WGS) entry which is preliminary data.</text>
</comment>
<name>A0A150M6C2_9BACI</name>
<organism evidence="1 2">
    <name type="scientific">Caldibacillus debilis</name>
    <dbReference type="NCBI Taxonomy" id="301148"/>
    <lineage>
        <taxon>Bacteria</taxon>
        <taxon>Bacillati</taxon>
        <taxon>Bacillota</taxon>
        <taxon>Bacilli</taxon>
        <taxon>Bacillales</taxon>
        <taxon>Bacillaceae</taxon>
        <taxon>Caldibacillus</taxon>
    </lineage>
</organism>
<dbReference type="EMBL" id="LQYT01000036">
    <property type="protein sequence ID" value="KYD20154.1"/>
    <property type="molecule type" value="Genomic_DNA"/>
</dbReference>
<dbReference type="Proteomes" id="UP000075683">
    <property type="component" value="Unassembled WGS sequence"/>
</dbReference>
<reference evidence="1 2" key="1">
    <citation type="submission" date="2016-01" db="EMBL/GenBank/DDBJ databases">
        <title>Draft Genome Sequences of Seven Thermophilic Sporeformers Isolated from Foods.</title>
        <authorList>
            <person name="Berendsen E.M."/>
            <person name="Wells-Bennik M.H."/>
            <person name="Krawcyk A.O."/>
            <person name="De Jong A."/>
            <person name="Holsappel S."/>
            <person name="Eijlander R.T."/>
            <person name="Kuipers O.P."/>
        </authorList>
    </citation>
    <scope>NUCLEOTIDE SEQUENCE [LARGE SCALE GENOMIC DNA]</scope>
    <source>
        <strain evidence="1 2">B4135</strain>
    </source>
</reference>
<gene>
    <name evidence="1" type="ORF">B4135_1929</name>
</gene>
<dbReference type="STRING" id="301148.B4135_1929"/>
<sequence length="53" mass="5898">MFLKCFLTAHGHRRASKWRIPGIRSSASSGKPTFAISALILDKPQTDVGQREE</sequence>
<dbReference type="AlphaFoldDB" id="A0A150M6C2"/>
<evidence type="ECO:0000313" key="2">
    <source>
        <dbReference type="Proteomes" id="UP000075683"/>
    </source>
</evidence>
<evidence type="ECO:0000313" key="1">
    <source>
        <dbReference type="EMBL" id="KYD20154.1"/>
    </source>
</evidence>
<proteinExistence type="predicted"/>
<accession>A0A150M6C2</accession>
<protein>
    <submittedName>
        <fullName evidence="1">Uncharacterized protein</fullName>
    </submittedName>
</protein>